<dbReference type="EMBL" id="VSRR010140167">
    <property type="protein sequence ID" value="MPD04256.1"/>
    <property type="molecule type" value="Genomic_DNA"/>
</dbReference>
<keyword evidence="3" id="KW-1185">Reference proteome</keyword>
<protein>
    <submittedName>
        <fullName evidence="2">Uncharacterized protein</fullName>
    </submittedName>
</protein>
<gene>
    <name evidence="2" type="ORF">E2C01_099934</name>
</gene>
<feature type="region of interest" description="Disordered" evidence="1">
    <location>
        <begin position="1"/>
        <end position="31"/>
    </location>
</feature>
<evidence type="ECO:0000313" key="2">
    <source>
        <dbReference type="EMBL" id="MPD04256.1"/>
    </source>
</evidence>
<accession>A0A5B7KBN4</accession>
<sequence length="31" mass="3181">MAEGSDVTKEAGTGGISEVRDVAGESIRTEE</sequence>
<feature type="compositionally biased region" description="Basic and acidic residues" evidence="1">
    <location>
        <begin position="18"/>
        <end position="31"/>
    </location>
</feature>
<reference evidence="2 3" key="1">
    <citation type="submission" date="2019-05" db="EMBL/GenBank/DDBJ databases">
        <title>Another draft genome of Portunus trituberculatus and its Hox gene families provides insights of decapod evolution.</title>
        <authorList>
            <person name="Jeong J.-H."/>
            <person name="Song I."/>
            <person name="Kim S."/>
            <person name="Choi T."/>
            <person name="Kim D."/>
            <person name="Ryu S."/>
            <person name="Kim W."/>
        </authorList>
    </citation>
    <scope>NUCLEOTIDE SEQUENCE [LARGE SCALE GENOMIC DNA]</scope>
    <source>
        <tissue evidence="2">Muscle</tissue>
    </source>
</reference>
<name>A0A5B7KBN4_PORTR</name>
<organism evidence="2 3">
    <name type="scientific">Portunus trituberculatus</name>
    <name type="common">Swimming crab</name>
    <name type="synonym">Neptunus trituberculatus</name>
    <dbReference type="NCBI Taxonomy" id="210409"/>
    <lineage>
        <taxon>Eukaryota</taxon>
        <taxon>Metazoa</taxon>
        <taxon>Ecdysozoa</taxon>
        <taxon>Arthropoda</taxon>
        <taxon>Crustacea</taxon>
        <taxon>Multicrustacea</taxon>
        <taxon>Malacostraca</taxon>
        <taxon>Eumalacostraca</taxon>
        <taxon>Eucarida</taxon>
        <taxon>Decapoda</taxon>
        <taxon>Pleocyemata</taxon>
        <taxon>Brachyura</taxon>
        <taxon>Eubrachyura</taxon>
        <taxon>Portunoidea</taxon>
        <taxon>Portunidae</taxon>
        <taxon>Portuninae</taxon>
        <taxon>Portunus</taxon>
    </lineage>
</organism>
<dbReference type="Proteomes" id="UP000324222">
    <property type="component" value="Unassembled WGS sequence"/>
</dbReference>
<dbReference type="AlphaFoldDB" id="A0A5B7KBN4"/>
<evidence type="ECO:0000313" key="3">
    <source>
        <dbReference type="Proteomes" id="UP000324222"/>
    </source>
</evidence>
<evidence type="ECO:0000256" key="1">
    <source>
        <dbReference type="SAM" id="MobiDB-lite"/>
    </source>
</evidence>
<comment type="caution">
    <text evidence="2">The sequence shown here is derived from an EMBL/GenBank/DDBJ whole genome shotgun (WGS) entry which is preliminary data.</text>
</comment>
<proteinExistence type="predicted"/>